<protein>
    <submittedName>
        <fullName evidence="1">Uncharacterized protein</fullName>
    </submittedName>
</protein>
<dbReference type="Proteomes" id="UP000324767">
    <property type="component" value="Unassembled WGS sequence"/>
</dbReference>
<sequence>MVDPTCLHSLTVEKYPSRPLRLLTLASDNECVVPMAPCPAVIARQQQEQIIGGLYFSDKFNGNRDVPDSWPSREAQGFCSALGYRSSLGLPSLANRKGSRVKQGGATPALAGQNPTVFSFSLLLSFLLPLKSHPKNTFHLHQALIIRFQYHA</sequence>
<dbReference type="AlphaFoldDB" id="A0A5M8PU73"/>
<reference evidence="1 2" key="1">
    <citation type="submission" date="2019-09" db="EMBL/GenBank/DDBJ databases">
        <title>The hologenome of the rock-dwelling lichen Lasallia pustulata.</title>
        <authorList>
            <person name="Greshake Tzovaras B."/>
            <person name="Segers F."/>
            <person name="Bicker A."/>
            <person name="Dal Grande F."/>
            <person name="Otte J."/>
            <person name="Hankeln T."/>
            <person name="Schmitt I."/>
            <person name="Ebersberger I."/>
        </authorList>
    </citation>
    <scope>NUCLEOTIDE SEQUENCE [LARGE SCALE GENOMIC DNA]</scope>
    <source>
        <strain evidence="1">A1-1</strain>
    </source>
</reference>
<accession>A0A5M8PU73</accession>
<name>A0A5M8PU73_9LECA</name>
<evidence type="ECO:0000313" key="1">
    <source>
        <dbReference type="EMBL" id="KAA6413168.1"/>
    </source>
</evidence>
<evidence type="ECO:0000313" key="2">
    <source>
        <dbReference type="Proteomes" id="UP000324767"/>
    </source>
</evidence>
<comment type="caution">
    <text evidence="1">The sequence shown here is derived from an EMBL/GenBank/DDBJ whole genome shotgun (WGS) entry which is preliminary data.</text>
</comment>
<organism evidence="1 2">
    <name type="scientific">Lasallia pustulata</name>
    <dbReference type="NCBI Taxonomy" id="136370"/>
    <lineage>
        <taxon>Eukaryota</taxon>
        <taxon>Fungi</taxon>
        <taxon>Dikarya</taxon>
        <taxon>Ascomycota</taxon>
        <taxon>Pezizomycotina</taxon>
        <taxon>Lecanoromycetes</taxon>
        <taxon>OSLEUM clade</taxon>
        <taxon>Umbilicariomycetidae</taxon>
        <taxon>Umbilicariales</taxon>
        <taxon>Umbilicariaceae</taxon>
        <taxon>Lasallia</taxon>
    </lineage>
</organism>
<proteinExistence type="predicted"/>
<dbReference type="EMBL" id="VXIT01000004">
    <property type="protein sequence ID" value="KAA6413168.1"/>
    <property type="molecule type" value="Genomic_DNA"/>
</dbReference>
<gene>
    <name evidence="1" type="ORF">FRX48_02912</name>
</gene>